<evidence type="ECO:0000256" key="7">
    <source>
        <dbReference type="ARBA" id="ARBA00023136"/>
    </source>
</evidence>
<feature type="transmembrane region" description="Helical" evidence="9">
    <location>
        <begin position="131"/>
        <end position="152"/>
    </location>
</feature>
<evidence type="ECO:0000256" key="1">
    <source>
        <dbReference type="ARBA" id="ARBA00004651"/>
    </source>
</evidence>
<feature type="transmembrane region" description="Helical" evidence="9">
    <location>
        <begin position="378"/>
        <end position="396"/>
    </location>
</feature>
<keyword evidence="11" id="KW-1185">Reference proteome</keyword>
<dbReference type="EMBL" id="FAOZ01000003">
    <property type="protein sequence ID" value="CUU54910.1"/>
    <property type="molecule type" value="Genomic_DNA"/>
</dbReference>
<protein>
    <submittedName>
        <fullName evidence="10">Iron complex transport system permease protein</fullName>
    </submittedName>
</protein>
<evidence type="ECO:0000256" key="8">
    <source>
        <dbReference type="SAM" id="MobiDB-lite"/>
    </source>
</evidence>
<keyword evidence="3" id="KW-0813">Transport</keyword>
<dbReference type="InterPro" id="IPR000522">
    <property type="entry name" value="ABC_transptr_permease_BtuC"/>
</dbReference>
<feature type="transmembrane region" description="Helical" evidence="9">
    <location>
        <begin position="66"/>
        <end position="90"/>
    </location>
</feature>
<proteinExistence type="inferred from homology"/>
<dbReference type="PANTHER" id="PTHR30472">
    <property type="entry name" value="FERRIC ENTEROBACTIN TRANSPORT SYSTEM PERMEASE PROTEIN"/>
    <property type="match status" value="1"/>
</dbReference>
<dbReference type="Gene3D" id="1.10.3470.10">
    <property type="entry name" value="ABC transporter involved in vitamin B12 uptake, BtuC"/>
    <property type="match status" value="1"/>
</dbReference>
<dbReference type="PANTHER" id="PTHR30472:SF67">
    <property type="entry name" value="PERMEASE OF ABC TRANSPORTER-RELATED"/>
    <property type="match status" value="1"/>
</dbReference>
<evidence type="ECO:0000256" key="6">
    <source>
        <dbReference type="ARBA" id="ARBA00022989"/>
    </source>
</evidence>
<evidence type="ECO:0000256" key="2">
    <source>
        <dbReference type="ARBA" id="ARBA00007935"/>
    </source>
</evidence>
<feature type="transmembrane region" description="Helical" evidence="9">
    <location>
        <begin position="219"/>
        <end position="239"/>
    </location>
</feature>
<keyword evidence="6 9" id="KW-1133">Transmembrane helix</keyword>
<sequence>MKAAHGPFAGRALRAAPFLLGEILSTASSTAPPVTRPPRASRQPRRRTPLPRLPASRSPTTGQGRFLVLLVTLVAATPVVLALAVSLGAVRLPVGEVWSSVLAHTAAGLGGSEPRTGVNDQIIWQVRVPRVLLGFVVGAGLAVAGATLQAVVRNPLADPYVLGVSSGAGLAAVAALTLGGAGWPARLGVSGAAFAGGLLTLGAVLVLGRNGGRVDPGRLLLAGVALGYLLQAATSYLQLRVSSNQLAHLLFWLLGTVSGADWQKLGLPAAVVGVCTGWLVLRGRALNALLLGDDLAASAGVAVSRLRTELLVVTALLTGAVIAVAGGVQFVGLVAPHCVRLIVGADHRRLLPLSALLGGNFLVLADLAARTVSMPLELPLTVVTAVVGVPFFLVLLRRGTPAGTP</sequence>
<dbReference type="Pfam" id="PF01032">
    <property type="entry name" value="FecCD"/>
    <property type="match status" value="1"/>
</dbReference>
<dbReference type="AlphaFoldDB" id="A0A0S4QI61"/>
<keyword evidence="4" id="KW-1003">Cell membrane</keyword>
<feature type="transmembrane region" description="Helical" evidence="9">
    <location>
        <begin position="187"/>
        <end position="207"/>
    </location>
</feature>
<feature type="transmembrane region" description="Helical" evidence="9">
    <location>
        <begin position="310"/>
        <end position="338"/>
    </location>
</feature>
<dbReference type="GO" id="GO:0005886">
    <property type="term" value="C:plasma membrane"/>
    <property type="evidence" value="ECO:0007669"/>
    <property type="project" value="UniProtKB-SubCell"/>
</dbReference>
<evidence type="ECO:0000256" key="3">
    <source>
        <dbReference type="ARBA" id="ARBA00022448"/>
    </source>
</evidence>
<dbReference type="FunFam" id="1.10.3470.10:FF:000001">
    <property type="entry name" value="Vitamin B12 ABC transporter permease BtuC"/>
    <property type="match status" value="1"/>
</dbReference>
<gene>
    <name evidence="10" type="ORF">Ga0074812_103400</name>
</gene>
<comment type="similarity">
    <text evidence="2">Belongs to the binding-protein-dependent transport system permease family. FecCD subfamily.</text>
</comment>
<dbReference type="Proteomes" id="UP000198802">
    <property type="component" value="Unassembled WGS sequence"/>
</dbReference>
<dbReference type="InterPro" id="IPR037294">
    <property type="entry name" value="ABC_BtuC-like"/>
</dbReference>
<feature type="region of interest" description="Disordered" evidence="8">
    <location>
        <begin position="29"/>
        <end position="59"/>
    </location>
</feature>
<keyword evidence="5 9" id="KW-0812">Transmembrane</keyword>
<evidence type="ECO:0000313" key="11">
    <source>
        <dbReference type="Proteomes" id="UP000198802"/>
    </source>
</evidence>
<reference evidence="11" key="1">
    <citation type="submission" date="2015-11" db="EMBL/GenBank/DDBJ databases">
        <authorList>
            <person name="Varghese N."/>
        </authorList>
    </citation>
    <scope>NUCLEOTIDE SEQUENCE [LARGE SCALE GENOMIC DNA]</scope>
    <source>
        <strain evidence="11">DSM 45899</strain>
    </source>
</reference>
<feature type="transmembrane region" description="Helical" evidence="9">
    <location>
        <begin position="159"/>
        <end position="181"/>
    </location>
</feature>
<organism evidence="10 11">
    <name type="scientific">Parafrankia irregularis</name>
    <dbReference type="NCBI Taxonomy" id="795642"/>
    <lineage>
        <taxon>Bacteria</taxon>
        <taxon>Bacillati</taxon>
        <taxon>Actinomycetota</taxon>
        <taxon>Actinomycetes</taxon>
        <taxon>Frankiales</taxon>
        <taxon>Frankiaceae</taxon>
        <taxon>Parafrankia</taxon>
    </lineage>
</organism>
<dbReference type="SUPFAM" id="SSF81345">
    <property type="entry name" value="ABC transporter involved in vitamin B12 uptake, BtuC"/>
    <property type="match status" value="1"/>
</dbReference>
<feature type="transmembrane region" description="Helical" evidence="9">
    <location>
        <begin position="269"/>
        <end position="290"/>
    </location>
</feature>
<evidence type="ECO:0000256" key="4">
    <source>
        <dbReference type="ARBA" id="ARBA00022475"/>
    </source>
</evidence>
<evidence type="ECO:0000256" key="5">
    <source>
        <dbReference type="ARBA" id="ARBA00022692"/>
    </source>
</evidence>
<name>A0A0S4QI61_9ACTN</name>
<evidence type="ECO:0000256" key="9">
    <source>
        <dbReference type="SAM" id="Phobius"/>
    </source>
</evidence>
<evidence type="ECO:0000313" key="10">
    <source>
        <dbReference type="EMBL" id="CUU54910.1"/>
    </source>
</evidence>
<keyword evidence="7 9" id="KW-0472">Membrane</keyword>
<dbReference type="GO" id="GO:0022857">
    <property type="term" value="F:transmembrane transporter activity"/>
    <property type="evidence" value="ECO:0007669"/>
    <property type="project" value="InterPro"/>
</dbReference>
<dbReference type="CDD" id="cd06550">
    <property type="entry name" value="TM_ABC_iron-siderophores_like"/>
    <property type="match status" value="1"/>
</dbReference>
<accession>A0A0S4QI61</accession>
<dbReference type="GO" id="GO:0033214">
    <property type="term" value="P:siderophore-iron import into cell"/>
    <property type="evidence" value="ECO:0007669"/>
    <property type="project" value="TreeGrafter"/>
</dbReference>
<comment type="subcellular location">
    <subcellularLocation>
        <location evidence="1">Cell membrane</location>
        <topology evidence="1">Multi-pass membrane protein</topology>
    </subcellularLocation>
</comment>